<sequence>MARFGFLHTLVPGMSGATRQAQLRALEAQFYEQFAVPGQATSHEEEDSDEMDEQSVADEDEEEGDGDEEGDDGDEESDDEDEGGSDLDDDKDLLLAARTAASAAPPATKPTRRVPETVVFTDPSSSRTSAPISKQARKQFMSSDIERIAQDQPEATPAAPSGDDSDDDDQRANDQKLTELLSTTLFAPGSSHASNKKRKLTTTTNETLARVLELSNADTIQRPAAGSPWAENELKKKELGKMPARIRQGLRRAAGERRDREIATQKELGLWNPKAQKQSHMTRGSSVARGSKATQPKQRQRGIGSGVGHYRGGVLHLSDRDVQRIRQSKR</sequence>
<dbReference type="AlphaFoldDB" id="A0A1M8ABC9"/>
<protein>
    <recommendedName>
        <fullName evidence="4">Protein FAF1</fullName>
    </recommendedName>
</protein>
<feature type="region of interest" description="Disordered" evidence="1">
    <location>
        <begin position="36"/>
        <end position="175"/>
    </location>
</feature>
<feature type="compositionally biased region" description="Polar residues" evidence="1">
    <location>
        <begin position="275"/>
        <end position="285"/>
    </location>
</feature>
<evidence type="ECO:0000313" key="3">
    <source>
        <dbReference type="Proteomes" id="UP000186303"/>
    </source>
</evidence>
<accession>A0A1M8ABC9</accession>
<dbReference type="GO" id="GO:0000462">
    <property type="term" value="P:maturation of SSU-rRNA from tricistronic rRNA transcript (SSU-rRNA, 5.8S rRNA, LSU-rRNA)"/>
    <property type="evidence" value="ECO:0007669"/>
    <property type="project" value="TreeGrafter"/>
</dbReference>
<feature type="compositionally biased region" description="Polar residues" evidence="1">
    <location>
        <begin position="122"/>
        <end position="132"/>
    </location>
</feature>
<dbReference type="Proteomes" id="UP000186303">
    <property type="component" value="Chromosome 7"/>
</dbReference>
<dbReference type="VEuPathDB" id="FungiDB:MSYG_4089"/>
<keyword evidence="3" id="KW-1185">Reference proteome</keyword>
<organism evidence="2 3">
    <name type="scientific">Malassezia sympodialis (strain ATCC 42132)</name>
    <name type="common">Atopic eczema-associated yeast</name>
    <dbReference type="NCBI Taxonomy" id="1230383"/>
    <lineage>
        <taxon>Eukaryota</taxon>
        <taxon>Fungi</taxon>
        <taxon>Dikarya</taxon>
        <taxon>Basidiomycota</taxon>
        <taxon>Ustilaginomycotina</taxon>
        <taxon>Malasseziomycetes</taxon>
        <taxon>Malasseziales</taxon>
        <taxon>Malasseziaceae</taxon>
        <taxon>Malassezia</taxon>
    </lineage>
</organism>
<reference evidence="3" key="1">
    <citation type="journal article" date="2017" name="Nucleic Acids Res.">
        <title>Proteogenomics produces comprehensive and highly accurate protein-coding gene annotation in a complete genome assembly of Malassezia sympodialis.</title>
        <authorList>
            <person name="Zhu Y."/>
            <person name="Engstroem P.G."/>
            <person name="Tellgren-Roth C."/>
            <person name="Baudo C.D."/>
            <person name="Kennell J.C."/>
            <person name="Sun S."/>
            <person name="Billmyre R.B."/>
            <person name="Schroeder M.S."/>
            <person name="Andersson A."/>
            <person name="Holm T."/>
            <person name="Sigurgeirsson B."/>
            <person name="Wu G."/>
            <person name="Sankaranarayanan S.R."/>
            <person name="Siddharthan R."/>
            <person name="Sanyal K."/>
            <person name="Lundeberg J."/>
            <person name="Nystedt B."/>
            <person name="Boekhout T."/>
            <person name="Dawson T.L. Jr."/>
            <person name="Heitman J."/>
            <person name="Scheynius A."/>
            <person name="Lehtioe J."/>
        </authorList>
    </citation>
    <scope>NUCLEOTIDE SEQUENCE [LARGE SCALE GENOMIC DNA]</scope>
    <source>
        <strain evidence="3">ATCC 42132</strain>
    </source>
</reference>
<evidence type="ECO:0000313" key="2">
    <source>
        <dbReference type="EMBL" id="SHO79739.1"/>
    </source>
</evidence>
<dbReference type="InterPro" id="IPR053030">
    <property type="entry name" value="Ribosomal_biogenesis_FAF1-like"/>
</dbReference>
<feature type="compositionally biased region" description="Acidic residues" evidence="1">
    <location>
        <begin position="44"/>
        <end position="91"/>
    </location>
</feature>
<feature type="compositionally biased region" description="Low complexity" evidence="1">
    <location>
        <begin position="94"/>
        <end position="106"/>
    </location>
</feature>
<evidence type="ECO:0000256" key="1">
    <source>
        <dbReference type="SAM" id="MobiDB-lite"/>
    </source>
</evidence>
<name>A0A1M8ABC9_MALS4</name>
<dbReference type="PANTHER" id="PTHR28096:SF1">
    <property type="entry name" value="PROTEIN FAF1"/>
    <property type="match status" value="1"/>
</dbReference>
<gene>
    <name evidence="2" type="ORF">MSYG_4089</name>
</gene>
<dbReference type="OrthoDB" id="5556956at2759"/>
<feature type="region of interest" description="Disordered" evidence="1">
    <location>
        <begin position="223"/>
        <end position="330"/>
    </location>
</feature>
<proteinExistence type="predicted"/>
<dbReference type="EMBL" id="LT671827">
    <property type="protein sequence ID" value="SHO79739.1"/>
    <property type="molecule type" value="Genomic_DNA"/>
</dbReference>
<evidence type="ECO:0008006" key="4">
    <source>
        <dbReference type="Google" id="ProtNLM"/>
    </source>
</evidence>
<dbReference type="GO" id="GO:0005730">
    <property type="term" value="C:nucleolus"/>
    <property type="evidence" value="ECO:0007669"/>
    <property type="project" value="TreeGrafter"/>
</dbReference>
<dbReference type="STRING" id="1230383.A0A1M8ABC9"/>
<feature type="compositionally biased region" description="Basic and acidic residues" evidence="1">
    <location>
        <begin position="253"/>
        <end position="264"/>
    </location>
</feature>
<dbReference type="OMA" id="IQMEVTD"/>
<dbReference type="PANTHER" id="PTHR28096">
    <property type="entry name" value="PROTEIN FAF1"/>
    <property type="match status" value="1"/>
</dbReference>